<dbReference type="Pfam" id="PF02120">
    <property type="entry name" value="Flg_hook"/>
    <property type="match status" value="1"/>
</dbReference>
<accession>A0A1Y2L6A4</accession>
<proteinExistence type="predicted"/>
<feature type="region of interest" description="Disordered" evidence="1">
    <location>
        <begin position="40"/>
        <end position="178"/>
    </location>
</feature>
<gene>
    <name evidence="3" type="ORF">TALK_20010</name>
</gene>
<dbReference type="Gene3D" id="3.30.750.140">
    <property type="match status" value="1"/>
</dbReference>
<dbReference type="RefSeq" id="WP_085620939.1">
    <property type="nucleotide sequence ID" value="NZ_JBLXHE010000024.1"/>
</dbReference>
<dbReference type="STRING" id="1293890.TALK_20010"/>
<reference evidence="3 4" key="1">
    <citation type="submission" date="2014-03" db="EMBL/GenBank/DDBJ databases">
        <title>The draft genome sequence of Thalassospira alkalitolerans JCM 18968.</title>
        <authorList>
            <person name="Lai Q."/>
            <person name="Shao Z."/>
        </authorList>
    </citation>
    <scope>NUCLEOTIDE SEQUENCE [LARGE SCALE GENOMIC DNA]</scope>
    <source>
        <strain evidence="3 4">JCM 18968</strain>
    </source>
</reference>
<dbReference type="InterPro" id="IPR038610">
    <property type="entry name" value="FliK-like_C_sf"/>
</dbReference>
<keyword evidence="4" id="KW-1185">Reference proteome</keyword>
<evidence type="ECO:0000259" key="2">
    <source>
        <dbReference type="Pfam" id="PF02120"/>
    </source>
</evidence>
<evidence type="ECO:0000256" key="1">
    <source>
        <dbReference type="SAM" id="MobiDB-lite"/>
    </source>
</evidence>
<dbReference type="CDD" id="cd17470">
    <property type="entry name" value="T3SS_Flik_C"/>
    <property type="match status" value="1"/>
</dbReference>
<protein>
    <recommendedName>
        <fullName evidence="2">Flagellar hook-length control protein-like C-terminal domain-containing protein</fullName>
    </recommendedName>
</protein>
<dbReference type="Proteomes" id="UP000193396">
    <property type="component" value="Unassembled WGS sequence"/>
</dbReference>
<feature type="region of interest" description="Disordered" evidence="1">
    <location>
        <begin position="1"/>
        <end position="26"/>
    </location>
</feature>
<comment type="caution">
    <text evidence="3">The sequence shown here is derived from an EMBL/GenBank/DDBJ whole genome shotgun (WGS) entry which is preliminary data.</text>
</comment>
<organism evidence="3 4">
    <name type="scientific">Thalassospira alkalitolerans</name>
    <dbReference type="NCBI Taxonomy" id="1293890"/>
    <lineage>
        <taxon>Bacteria</taxon>
        <taxon>Pseudomonadati</taxon>
        <taxon>Pseudomonadota</taxon>
        <taxon>Alphaproteobacteria</taxon>
        <taxon>Rhodospirillales</taxon>
        <taxon>Thalassospiraceae</taxon>
        <taxon>Thalassospira</taxon>
    </lineage>
</organism>
<name>A0A1Y2L6A4_9PROT</name>
<feature type="region of interest" description="Disordered" evidence="1">
    <location>
        <begin position="213"/>
        <end position="268"/>
    </location>
</feature>
<dbReference type="AlphaFoldDB" id="A0A1Y2L6A4"/>
<feature type="compositionally biased region" description="Polar residues" evidence="1">
    <location>
        <begin position="157"/>
        <end position="178"/>
    </location>
</feature>
<feature type="compositionally biased region" description="Polar residues" evidence="1">
    <location>
        <begin position="220"/>
        <end position="243"/>
    </location>
</feature>
<evidence type="ECO:0000313" key="4">
    <source>
        <dbReference type="Proteomes" id="UP000193396"/>
    </source>
</evidence>
<dbReference type="InterPro" id="IPR021136">
    <property type="entry name" value="Flagellar_hook_control-like_C"/>
</dbReference>
<feature type="region of interest" description="Disordered" evidence="1">
    <location>
        <begin position="283"/>
        <end position="320"/>
    </location>
</feature>
<feature type="compositionally biased region" description="Polar residues" evidence="1">
    <location>
        <begin position="253"/>
        <end position="268"/>
    </location>
</feature>
<dbReference type="OrthoDB" id="7203912at2"/>
<feature type="compositionally biased region" description="Low complexity" evidence="1">
    <location>
        <begin position="287"/>
        <end position="319"/>
    </location>
</feature>
<evidence type="ECO:0000313" key="3">
    <source>
        <dbReference type="EMBL" id="OSQ43741.1"/>
    </source>
</evidence>
<feature type="region of interest" description="Disordered" evidence="1">
    <location>
        <begin position="487"/>
        <end position="516"/>
    </location>
</feature>
<feature type="region of interest" description="Disordered" evidence="1">
    <location>
        <begin position="359"/>
        <end position="389"/>
    </location>
</feature>
<dbReference type="EMBL" id="JFKB01000023">
    <property type="protein sequence ID" value="OSQ43741.1"/>
    <property type="molecule type" value="Genomic_DNA"/>
</dbReference>
<feature type="compositionally biased region" description="Basic and acidic residues" evidence="1">
    <location>
        <begin position="61"/>
        <end position="142"/>
    </location>
</feature>
<feature type="compositionally biased region" description="Polar residues" evidence="1">
    <location>
        <begin position="487"/>
        <end position="510"/>
    </location>
</feature>
<sequence length="542" mass="55907">MNSSAITKSASPTISIPGQTAAASSDVSFGNVMEQITDNWADRNTQIRHDAAKTAQLQTRDNTDARRNTGAEKTSRDDYTRADTSRNDTRTNKDDHKTYDDVDAASSRDDTQRDDHRDVADSKNDPGRDDHDTRDTDSRAEGTDAQSDQPKEVVSADSDQQIASTDDTATSADPAQQGDQIVDPNMAAIPGINPAAQQATVQAGAQVVSSATAANASTQPVTGTPAQNAEGTTGGLMNSTALSQPAAGATAKSALNGQDGSTEAADSNDSFISKIVDAMSGERSVKAGTETANAGTNANTSNTNGNATTGQQTAATSGAVNGSNQVAQQALAGAANMQTAQPAPQPQAAAIGNTTAAVSATGNTEGSTQAANGPLTGNSSLTQSNSTGQTAQTARNAPAQQVQQQVAVHIRNAASEGVDKISVQLRPEHLGRVDVKLEIGHDGRVQGVIQADTRETLDLLRQDSRALQQALKDAGLNADSQSFTFEQRNQGGQGQDSNDSSRMANKSGSTPDEGDVLTGAELAEHVAIGYGINPNGLVDIRI</sequence>
<feature type="domain" description="Flagellar hook-length control protein-like C-terminal" evidence="2">
    <location>
        <begin position="411"/>
        <end position="490"/>
    </location>
</feature>